<dbReference type="SMART" id="SM00664">
    <property type="entry name" value="DoH"/>
    <property type="match status" value="1"/>
</dbReference>
<reference evidence="6" key="1">
    <citation type="submission" date="2021-02" db="EMBL/GenBank/DDBJ databases">
        <authorList>
            <person name="Nowell W R."/>
        </authorList>
    </citation>
    <scope>NUCLEOTIDE SEQUENCE</scope>
</reference>
<dbReference type="PANTHER" id="PTHR10157:SF23">
    <property type="entry name" value="MOXD1 HOMOLOG 1"/>
    <property type="match status" value="1"/>
</dbReference>
<name>A0A815SYW6_9BILA</name>
<dbReference type="PROSITE" id="PS50836">
    <property type="entry name" value="DOMON"/>
    <property type="match status" value="1"/>
</dbReference>
<dbReference type="CDD" id="cd09631">
    <property type="entry name" value="DOMON_DOH"/>
    <property type="match status" value="1"/>
</dbReference>
<gene>
    <name evidence="6" type="ORF">CJN711_LOCUS27015</name>
</gene>
<evidence type="ECO:0000256" key="2">
    <source>
        <dbReference type="ARBA" id="ARBA00023157"/>
    </source>
</evidence>
<feature type="chain" id="PRO_5032751966" description="DOMON domain-containing protein" evidence="4">
    <location>
        <begin position="23"/>
        <end position="629"/>
    </location>
</feature>
<dbReference type="InterPro" id="IPR000945">
    <property type="entry name" value="DBH-like"/>
</dbReference>
<dbReference type="Gene3D" id="2.60.120.230">
    <property type="match status" value="1"/>
</dbReference>
<dbReference type="PANTHER" id="PTHR10157">
    <property type="entry name" value="DOPAMINE BETA HYDROXYLASE RELATED"/>
    <property type="match status" value="1"/>
</dbReference>
<protein>
    <recommendedName>
        <fullName evidence="5">DOMON domain-containing protein</fullName>
    </recommendedName>
</protein>
<dbReference type="Pfam" id="PF03351">
    <property type="entry name" value="DOMON"/>
    <property type="match status" value="1"/>
</dbReference>
<dbReference type="InterPro" id="IPR028460">
    <property type="entry name" value="Tbh/DBH"/>
</dbReference>
<dbReference type="Gene3D" id="2.60.40.1210">
    <property type="entry name" value="Cellobiose dehydrogenase, cytochrome domain"/>
    <property type="match status" value="1"/>
</dbReference>
<dbReference type="FunFam" id="2.60.120.230:FF:000001">
    <property type="entry name" value="Monooxygenase, DBH-like 1"/>
    <property type="match status" value="1"/>
</dbReference>
<dbReference type="GO" id="GO:0005507">
    <property type="term" value="F:copper ion binding"/>
    <property type="evidence" value="ECO:0007669"/>
    <property type="project" value="InterPro"/>
</dbReference>
<accession>A0A815SYW6</accession>
<dbReference type="SUPFAM" id="SSF49344">
    <property type="entry name" value="CBD9-like"/>
    <property type="match status" value="1"/>
</dbReference>
<dbReference type="InterPro" id="IPR005018">
    <property type="entry name" value="DOMON_domain"/>
</dbReference>
<dbReference type="EMBL" id="CAJNOV010012764">
    <property type="protein sequence ID" value="CAF1496667.1"/>
    <property type="molecule type" value="Genomic_DNA"/>
</dbReference>
<evidence type="ECO:0000256" key="1">
    <source>
        <dbReference type="ARBA" id="ARBA00010676"/>
    </source>
</evidence>
<dbReference type="SUPFAM" id="SSF49742">
    <property type="entry name" value="PHM/PNGase F"/>
    <property type="match status" value="2"/>
</dbReference>
<dbReference type="Proteomes" id="UP000663855">
    <property type="component" value="Unassembled WGS sequence"/>
</dbReference>
<feature type="domain" description="DOMON" evidence="5">
    <location>
        <begin position="42"/>
        <end position="159"/>
    </location>
</feature>
<evidence type="ECO:0000256" key="4">
    <source>
        <dbReference type="SAM" id="SignalP"/>
    </source>
</evidence>
<dbReference type="InterPro" id="IPR014784">
    <property type="entry name" value="Cu2_ascorb_mOase-like_C"/>
</dbReference>
<evidence type="ECO:0000313" key="6">
    <source>
        <dbReference type="EMBL" id="CAF1496667.1"/>
    </source>
</evidence>
<organism evidence="6 7">
    <name type="scientific">Rotaria magnacalcarata</name>
    <dbReference type="NCBI Taxonomy" id="392030"/>
    <lineage>
        <taxon>Eukaryota</taxon>
        <taxon>Metazoa</taxon>
        <taxon>Spiralia</taxon>
        <taxon>Gnathifera</taxon>
        <taxon>Rotifera</taxon>
        <taxon>Eurotatoria</taxon>
        <taxon>Bdelloidea</taxon>
        <taxon>Philodinida</taxon>
        <taxon>Philodinidae</taxon>
        <taxon>Rotaria</taxon>
    </lineage>
</organism>
<dbReference type="InterPro" id="IPR008977">
    <property type="entry name" value="PHM/PNGase_F_dom_sf"/>
</dbReference>
<keyword evidence="3" id="KW-0325">Glycoprotein</keyword>
<dbReference type="InterPro" id="IPR036939">
    <property type="entry name" value="Cu2_ascorb_mOase_N_sf"/>
</dbReference>
<proteinExistence type="inferred from homology"/>
<dbReference type="AlphaFoldDB" id="A0A815SYW6"/>
<dbReference type="GO" id="GO:0004500">
    <property type="term" value="F:dopamine beta-monooxygenase activity"/>
    <property type="evidence" value="ECO:0007669"/>
    <property type="project" value="InterPro"/>
</dbReference>
<dbReference type="InterPro" id="IPR000323">
    <property type="entry name" value="Cu2_ascorb_mOase_N"/>
</dbReference>
<keyword evidence="2" id="KW-1015">Disulfide bond</keyword>
<feature type="signal peptide" evidence="4">
    <location>
        <begin position="1"/>
        <end position="22"/>
    </location>
</feature>
<dbReference type="Pfam" id="PF01082">
    <property type="entry name" value="Cu2_monooxygen"/>
    <property type="match status" value="1"/>
</dbReference>
<dbReference type="InterPro" id="IPR045266">
    <property type="entry name" value="DOH_DOMON"/>
</dbReference>
<dbReference type="Pfam" id="PF03712">
    <property type="entry name" value="Cu2_monoox_C"/>
    <property type="match status" value="1"/>
</dbReference>
<evidence type="ECO:0000313" key="7">
    <source>
        <dbReference type="Proteomes" id="UP000663855"/>
    </source>
</evidence>
<dbReference type="PRINTS" id="PR00767">
    <property type="entry name" value="DBMONOXGNASE"/>
</dbReference>
<dbReference type="Gene3D" id="2.60.120.310">
    <property type="entry name" value="Copper type II, ascorbate-dependent monooxygenase, N-terminal domain"/>
    <property type="match status" value="1"/>
</dbReference>
<sequence length="629" mass="70989">MAKLSTVLYLITLSIVVDRVRSISSPLEPFIIYQHSVELEKDVADLWWTVDSVKGEITFELHIKTIGWIALGISPAGGMVGADIGVGWVDQTGRLYFQDRYSFGRARPMIDNTTIDWFGLQGRESSGWTAIQFKRLLDTCDVMDVAIKSGTNNLIFAYGLADPDPSGPDGEISYHDSRRGSRAIPLQSYADPPSEDAFAGLDYFEFRLNNYVVPSAETTYHCKIYKAPSQYTVKRHAIGHKTLIGAGNTDLVHHLLMYECDSTAVFDDNNLPDDECDKIYEKVAPCASNIATGWAVGGDYMIGFPEEAGYPVGGDFHIKYYMVQMHYDNQKLLSNRTDSSGIRFYLGNKLRQYDLGYLTFGTDSSAAALAIPPKAERFIVDAYCTATATQNFPEEGITVISTFPHTHLQGRTVWTKIIRNNTAVDYLFDAEAYDFNYQYENRLPNRVKLYRGDEFATRCIYNTMNKDVITLGGERTKDEMCLHMATYYPRMNNLYGCMTLNSPDTWLAKMNSSPPFDYNQFKGWLQSLKWTPDRVAEWQEFYNTAPRMLIHGAAPNLQFNPLPKIPEYKDLKPVTCARDQTTPNQSPATLTTASRGSTQRTTVAFNSAVRQNMFTFFPLISILIKIIIS</sequence>
<dbReference type="InterPro" id="IPR024548">
    <property type="entry name" value="Cu2_monoox_C"/>
</dbReference>
<evidence type="ECO:0000256" key="3">
    <source>
        <dbReference type="ARBA" id="ARBA00023180"/>
    </source>
</evidence>
<keyword evidence="4" id="KW-0732">Signal</keyword>
<comment type="similarity">
    <text evidence="1">Belongs to the copper type II ascorbate-dependent monooxygenase family.</text>
</comment>
<comment type="caution">
    <text evidence="6">The sequence shown here is derived from an EMBL/GenBank/DDBJ whole genome shotgun (WGS) entry which is preliminary data.</text>
</comment>
<evidence type="ECO:0000259" key="5">
    <source>
        <dbReference type="PROSITE" id="PS50836"/>
    </source>
</evidence>